<dbReference type="GO" id="GO:0006355">
    <property type="term" value="P:regulation of DNA-templated transcription"/>
    <property type="evidence" value="ECO:0007669"/>
    <property type="project" value="InterPro"/>
</dbReference>
<feature type="compositionally biased region" description="Acidic residues" evidence="2">
    <location>
        <begin position="260"/>
        <end position="272"/>
    </location>
</feature>
<dbReference type="AlphaFoldDB" id="A0A9P6MTX3"/>
<dbReference type="PROSITE" id="PS50966">
    <property type="entry name" value="ZF_SWIM"/>
    <property type="match status" value="1"/>
</dbReference>
<feature type="region of interest" description="Disordered" evidence="2">
    <location>
        <begin position="82"/>
        <end position="350"/>
    </location>
</feature>
<feature type="region of interest" description="Disordered" evidence="2">
    <location>
        <begin position="1"/>
        <end position="62"/>
    </location>
</feature>
<proteinExistence type="predicted"/>
<dbReference type="PANTHER" id="PTHR31669:SF251">
    <property type="entry name" value="PROTEIN FAR1-RELATED SEQUENCE"/>
    <property type="match status" value="1"/>
</dbReference>
<dbReference type="PANTHER" id="PTHR31669">
    <property type="entry name" value="PROTEIN FAR1-RELATED SEQUENCE 10-RELATED"/>
    <property type="match status" value="1"/>
</dbReference>
<evidence type="ECO:0000313" key="4">
    <source>
        <dbReference type="EMBL" id="KAG0012246.1"/>
    </source>
</evidence>
<feature type="compositionally biased region" description="Low complexity" evidence="2">
    <location>
        <begin position="311"/>
        <end position="320"/>
    </location>
</feature>
<keyword evidence="1" id="KW-0863">Zinc-finger</keyword>
<dbReference type="InterPro" id="IPR007527">
    <property type="entry name" value="Znf_SWIM"/>
</dbReference>
<protein>
    <recommendedName>
        <fullName evidence="3">SWIM-type domain-containing protein</fullName>
    </recommendedName>
</protein>
<organism evidence="4 5">
    <name type="scientific">Entomortierella chlamydospora</name>
    <dbReference type="NCBI Taxonomy" id="101097"/>
    <lineage>
        <taxon>Eukaryota</taxon>
        <taxon>Fungi</taxon>
        <taxon>Fungi incertae sedis</taxon>
        <taxon>Mucoromycota</taxon>
        <taxon>Mortierellomycotina</taxon>
        <taxon>Mortierellomycetes</taxon>
        <taxon>Mortierellales</taxon>
        <taxon>Mortierellaceae</taxon>
        <taxon>Entomortierella</taxon>
    </lineage>
</organism>
<feature type="domain" description="SWIM-type" evidence="3">
    <location>
        <begin position="962"/>
        <end position="996"/>
    </location>
</feature>
<feature type="compositionally biased region" description="Polar residues" evidence="2">
    <location>
        <begin position="334"/>
        <end position="345"/>
    </location>
</feature>
<feature type="compositionally biased region" description="Basic residues" evidence="2">
    <location>
        <begin position="528"/>
        <end position="537"/>
    </location>
</feature>
<keyword evidence="1" id="KW-0479">Metal-binding</keyword>
<name>A0A9P6MTX3_9FUNG</name>
<feature type="region of interest" description="Disordered" evidence="2">
    <location>
        <begin position="892"/>
        <end position="923"/>
    </location>
</feature>
<reference evidence="4" key="1">
    <citation type="journal article" date="2020" name="Fungal Divers.">
        <title>Resolving the Mortierellaceae phylogeny through synthesis of multi-gene phylogenetics and phylogenomics.</title>
        <authorList>
            <person name="Vandepol N."/>
            <person name="Liber J."/>
            <person name="Desiro A."/>
            <person name="Na H."/>
            <person name="Kennedy M."/>
            <person name="Barry K."/>
            <person name="Grigoriev I.V."/>
            <person name="Miller A.N."/>
            <person name="O'Donnell K."/>
            <person name="Stajich J.E."/>
            <person name="Bonito G."/>
        </authorList>
    </citation>
    <scope>NUCLEOTIDE SEQUENCE</scope>
    <source>
        <strain evidence="4">NRRL 2769</strain>
    </source>
</reference>
<feature type="compositionally biased region" description="Basic and acidic residues" evidence="2">
    <location>
        <begin position="483"/>
        <end position="527"/>
    </location>
</feature>
<dbReference type="EMBL" id="JAAAID010001014">
    <property type="protein sequence ID" value="KAG0012246.1"/>
    <property type="molecule type" value="Genomic_DNA"/>
</dbReference>
<keyword evidence="1" id="KW-0862">Zinc</keyword>
<feature type="region of interest" description="Disordered" evidence="2">
    <location>
        <begin position="483"/>
        <end position="542"/>
    </location>
</feature>
<evidence type="ECO:0000259" key="3">
    <source>
        <dbReference type="PROSITE" id="PS50966"/>
    </source>
</evidence>
<comment type="caution">
    <text evidence="4">The sequence shown here is derived from an EMBL/GenBank/DDBJ whole genome shotgun (WGS) entry which is preliminary data.</text>
</comment>
<dbReference type="Proteomes" id="UP000703661">
    <property type="component" value="Unassembled WGS sequence"/>
</dbReference>
<sequence length="1095" mass="123195">MKQGAARAPMKGKSKADEEPTYQTAAQGSLSDATSEGLSDDGASSGDIEELNSSANTPGRSFMQWVEIPCKYPKITSKTLWVEIPRNTSDKGTSDDVVVERRPNANTPRSLTDKQRYKSKAPEVLSDEETSGGGGGDDSEWKLVANTSRSLADEGTSNDVSEGWRSELEIPGVSSDEETSDGDVDEWRSGANASKSLGDEWGYKLKAPVVSDEEASNVDAEDRTSKANTPRNISDEGTCGGDSFRWGSWARTPRRASDEGTSDDDDDDDEWESNLNAPNGLTEEWRNRVKTPGIISGEGTSDDSDEHNSEDNTSGSLSETTSDDSDADEHRPVTNLSSSLSNEGASNDDIVKWSPKINDTFFSIEEAVRQIKAWAVSEGFKMTIKKSEPRMKTLKCWCHGEPLQPKPYPVRKTKARTKGCLVQINVNAPLDRKGEAYISLFNDVEHTHPLNGDRGLLGSEADPTAQIKARKKAEKQHRMYIKRHDRERLCAATQKETKDSQREARKLGEETRKLQEETGKLQEETTKPKRKPGRPKKKAENGQLLLEAEELFSLLEKRRLKEPGWFVSKTREGLRSEPRRIFWMNPLQRKVYSRYHDIILHANAAHSSKAFRLALFAAVDNQGKSRVVACALVLGNADLDNEWILQQILEASRGDDGKELVPKVILVDGALRMNHVLCNLLPDTHVVNCVRHTEFTLRRNLIGLLGKPDFKDFMSDFWLAQKSLTAGEFKEKWSAFLAKALLEDSRVEDPLRKAYESRLQWARFQVGLLFTAGLQGIQRVRSLRNLIGREISGKTPPLQDLFLSVQGRVGIEDVEYRHMVYSNELKVSQCGGLRGVYFPDLLEINRKYLGVFAREEIDKEMDNSIFYDISTVKIEEAAGWYLKDIPKLEPASQLGNGSDVEMEDDNNSTKASESGANKVDESTQLQGTSKASLALFLIELGLPKIEAVFEVTHTFPPKLKQYVILFKDDSHICTCLLLRNKGITCAHFFRAMKADERVRYHIRLIPRRWYHEYRQDDPNLEEEIRGLPFMISKTRGENPTAVFPGDNFLDDYLSIEPQSESWRKPQSKMNNSLDKRKYKGDMEDTTLSKKTKIES</sequence>
<feature type="compositionally biased region" description="Acidic residues" evidence="2">
    <location>
        <begin position="175"/>
        <end position="184"/>
    </location>
</feature>
<evidence type="ECO:0000256" key="1">
    <source>
        <dbReference type="PROSITE-ProRule" id="PRU00325"/>
    </source>
</evidence>
<feature type="compositionally biased region" description="Basic and acidic residues" evidence="2">
    <location>
        <begin position="88"/>
        <end position="103"/>
    </location>
</feature>
<feature type="compositionally biased region" description="Polar residues" evidence="2">
    <location>
        <begin position="145"/>
        <end position="160"/>
    </location>
</feature>
<keyword evidence="5" id="KW-1185">Reference proteome</keyword>
<dbReference type="InterPro" id="IPR031052">
    <property type="entry name" value="FHY3/FAR1"/>
</dbReference>
<gene>
    <name evidence="4" type="ORF">BGZ80_000099</name>
</gene>
<feature type="region of interest" description="Disordered" evidence="2">
    <location>
        <begin position="1059"/>
        <end position="1095"/>
    </location>
</feature>
<evidence type="ECO:0000313" key="5">
    <source>
        <dbReference type="Proteomes" id="UP000703661"/>
    </source>
</evidence>
<accession>A0A9P6MTX3</accession>
<feature type="compositionally biased region" description="Basic and acidic residues" evidence="2">
    <location>
        <begin position="1073"/>
        <end position="1082"/>
    </location>
</feature>
<evidence type="ECO:0000256" key="2">
    <source>
        <dbReference type="SAM" id="MobiDB-lite"/>
    </source>
</evidence>
<dbReference type="GO" id="GO:0008270">
    <property type="term" value="F:zinc ion binding"/>
    <property type="evidence" value="ECO:0007669"/>
    <property type="project" value="UniProtKB-KW"/>
</dbReference>
<feature type="compositionally biased region" description="Polar residues" evidence="2">
    <location>
        <begin position="21"/>
        <end position="37"/>
    </location>
</feature>